<evidence type="ECO:0000313" key="2">
    <source>
        <dbReference type="Proteomes" id="UP000010077"/>
    </source>
</evidence>
<keyword evidence="2" id="KW-1185">Reference proteome</keyword>
<dbReference type="EMBL" id="CP003539">
    <property type="protein sequence ID" value="AFX99201.1"/>
    <property type="molecule type" value="Genomic_DNA"/>
</dbReference>
<dbReference type="STRING" id="1193729.A1OE_1022"/>
<dbReference type="Proteomes" id="UP000010077">
    <property type="component" value="Chromosome"/>
</dbReference>
<evidence type="ECO:0000313" key="1">
    <source>
        <dbReference type="EMBL" id="AFX99201.1"/>
    </source>
</evidence>
<dbReference type="KEGG" id="thal:A1OE_1022"/>
<accession>K7ZD54</accession>
<dbReference type="AlphaFoldDB" id="K7ZD54"/>
<name>K7ZD54_9PROT</name>
<organism evidence="1 2">
    <name type="scientific">Candidatus Endolissoclinum faulkneri L2</name>
    <dbReference type="NCBI Taxonomy" id="1193729"/>
    <lineage>
        <taxon>Bacteria</taxon>
        <taxon>Pseudomonadati</taxon>
        <taxon>Pseudomonadota</taxon>
        <taxon>Alphaproteobacteria</taxon>
        <taxon>Rhodospirillales</taxon>
        <taxon>Rhodospirillaceae</taxon>
        <taxon>Candidatus Endolissoclinum</taxon>
    </lineage>
</organism>
<reference evidence="1 2" key="1">
    <citation type="journal article" date="2012" name="Proc. Natl. Acad. Sci. U.S.A.">
        <title>Genome streamlining and chemical defense in a coral reef symbiosis.</title>
        <authorList>
            <person name="Kwan J.C."/>
            <person name="Donia M.S."/>
            <person name="Han A.W."/>
            <person name="Hirose E."/>
            <person name="Haygood M.G."/>
            <person name="Schmidt E.W."/>
        </authorList>
    </citation>
    <scope>NUCLEOTIDE SEQUENCE [LARGE SCALE GENOMIC DNA]</scope>
    <source>
        <strain evidence="1 2">L2</strain>
    </source>
</reference>
<gene>
    <name evidence="1" type="ORF">A1OE_1022</name>
</gene>
<proteinExistence type="predicted"/>
<dbReference type="HOGENOM" id="CLU_3005547_0_0_5"/>
<sequence length="56" mass="6541">MDFLTTNISYNIKLTIHNFIHYSNLLLYSFHGKNIKNIKNSVVNKTKDTQSNKIIV</sequence>
<protein>
    <submittedName>
        <fullName evidence="1">Uncharacterized protein</fullName>
    </submittedName>
</protein>